<reference evidence="1 2" key="1">
    <citation type="journal article" date="2022" name="BMC Genomics">
        <title>Comparative genome analysis of mycobacteria focusing on tRNA and non-coding RNA.</title>
        <authorList>
            <person name="Behra P.R.K."/>
            <person name="Pettersson B.M.F."/>
            <person name="Ramesh M."/>
            <person name="Das S."/>
            <person name="Dasgupta S."/>
            <person name="Kirsebom L.A."/>
        </authorList>
    </citation>
    <scope>NUCLEOTIDE SEQUENCE [LARGE SCALE GENOMIC DNA]</scope>
    <source>
        <strain evidence="1 2">DSM 44078</strain>
    </source>
</reference>
<accession>A0ABT3C9I4</accession>
<evidence type="ECO:0000313" key="2">
    <source>
        <dbReference type="Proteomes" id="UP001526201"/>
    </source>
</evidence>
<evidence type="ECO:0000313" key="1">
    <source>
        <dbReference type="EMBL" id="MCV7226086.1"/>
    </source>
</evidence>
<protein>
    <recommendedName>
        <fullName evidence="3">Helix-turn-helix domain-containing protein</fullName>
    </recommendedName>
</protein>
<dbReference type="RefSeq" id="WP_264066922.1">
    <property type="nucleotide sequence ID" value="NZ_JACKTY010000020.1"/>
</dbReference>
<keyword evidence="2" id="KW-1185">Reference proteome</keyword>
<evidence type="ECO:0008006" key="3">
    <source>
        <dbReference type="Google" id="ProtNLM"/>
    </source>
</evidence>
<proteinExistence type="predicted"/>
<dbReference type="EMBL" id="JACKTY010000020">
    <property type="protein sequence ID" value="MCV7226086.1"/>
    <property type="molecule type" value="Genomic_DNA"/>
</dbReference>
<comment type="caution">
    <text evidence="1">The sequence shown here is derived from an EMBL/GenBank/DDBJ whole genome shotgun (WGS) entry which is preliminary data.</text>
</comment>
<organism evidence="1 2">
    <name type="scientific">Mycolicibacterium komossense</name>
    <dbReference type="NCBI Taxonomy" id="1779"/>
    <lineage>
        <taxon>Bacteria</taxon>
        <taxon>Bacillati</taxon>
        <taxon>Actinomycetota</taxon>
        <taxon>Actinomycetes</taxon>
        <taxon>Mycobacteriales</taxon>
        <taxon>Mycobacteriaceae</taxon>
        <taxon>Mycolicibacterium</taxon>
    </lineage>
</organism>
<gene>
    <name evidence="1" type="ORF">H7J73_08580</name>
</gene>
<dbReference type="Proteomes" id="UP001526201">
    <property type="component" value="Unassembled WGS sequence"/>
</dbReference>
<sequence length="141" mass="15752">MGRRNPIHVIGEPMRKGVTWISDELIRSAAHDDVLGADGFVAMAFLLSWAPASGSKRAWETSAAQLSEQFGWGANRRRATQALEAAVKDGRLLIREYIRDGEIVPRRCSYLVCAGGRRFTEEEHAQWSKAIELPSRLDPEC</sequence>
<name>A0ABT3C9I4_9MYCO</name>